<comment type="cofactor">
    <cofactor evidence="1">
        <name>pantetheine 4'-phosphate</name>
        <dbReference type="ChEBI" id="CHEBI:47942"/>
    </cofactor>
</comment>
<dbReference type="PANTHER" id="PTHR45527">
    <property type="entry name" value="NONRIBOSOMAL PEPTIDE SYNTHETASE"/>
    <property type="match status" value="1"/>
</dbReference>
<dbReference type="InterPro" id="IPR009081">
    <property type="entry name" value="PP-bd_ACP"/>
</dbReference>
<dbReference type="Gene3D" id="3.30.300.30">
    <property type="match status" value="1"/>
</dbReference>
<dbReference type="SMART" id="SM00823">
    <property type="entry name" value="PKS_PP"/>
    <property type="match status" value="2"/>
</dbReference>
<proteinExistence type="inferred from homology"/>
<dbReference type="Gene3D" id="3.30.559.10">
    <property type="entry name" value="Chloramphenicol acetyltransferase-like domain"/>
    <property type="match status" value="1"/>
</dbReference>
<dbReference type="InterPro" id="IPR036736">
    <property type="entry name" value="ACP-like_sf"/>
</dbReference>
<keyword evidence="5" id="KW-0596">Phosphopantetheine</keyword>
<evidence type="ECO:0000256" key="8">
    <source>
        <dbReference type="ARBA" id="ARBA00033440"/>
    </source>
</evidence>
<gene>
    <name evidence="10" type="ORF">ACFQ63_38185</name>
</gene>
<dbReference type="InterPro" id="IPR006162">
    <property type="entry name" value="Ppantetheine_attach_site"/>
</dbReference>
<accession>A0ABW6J6D7</accession>
<comment type="pathway">
    <text evidence="2">Siderophore biosynthesis; mycobactin biosynthesis.</text>
</comment>
<sequence>MLSIDDLRRVVTELLGPGAEAPRDQDNLIELGLDSLKLMRIADRCRRTGLDIGFADLARRPTLAAWGELLADAPGAAAPTAPEPEAPVAASAAPTSASLQAGDEEPFPLALMQHAYWVGRGGSQALGAVAAHLYTEFDGSGVDPGRLGAAVAALAERHPMLRARILDDGRQLIGAWTRGTALPVLDLRDASPQEVEERTTRLREQLSHQLLDVEAGQVFDIRVTLLPEGRTRVHVDVDMLAADARSYRTLLADLVHLYEHPERPLPALDYTYAQYLAERRAQPPRDQDVRWWRERLGELPGAPTLPTRPEAERGAAHRVTRLHHWLSPEQRARLTDQARRHAVTPAVAAATAFAEVLGAWSGEPRFLLNVPMFDRRPLHADVDRLVGDFTSSIMLDVDLTETRSFAERARDAQDRMHRAAAHSSYSGVEVLRDLSRDQGSQVLAPVVFTSALDLGELFGQDVERCLGEPVWIVSQGPQVLLDAQVTELHDGLLVNWDVRADAFPDGAAEAMFAAFTDLIRTVADGTAWDAPVGPLATEAQLAVRTEANSTDGPLPEQPLHQAFFTRAAIVPDAPAVLAADSTTLTYGQLADQALRVAGALRARGVEPGGAVAIRLPKGPEQLVAVLGVHAAGAHYVPIGVEQPAARAESIRARAGVEVVLGAADGDAATLPLDEAAAWPEPLPTPIFADAQDVAYVLFTSGSTGEPKGVEVSHRAAANTIDDLVERLGLGPADRTLALSALDFDLSVFDIFAPLSAGGAVVTVDERTRKDATAWTGLVRRHAVTVLNCVPSLLDMLLTAAEHAPMGTSLRAVLLGGDWVGVDLPVRLHAQVLGCRFLGLGGTTETAIHSTIQEVVRGEVPARWTSVPYGVPLRNVRCRVVDAQGRDCPDWVAGELWIGGAGVADGYRGDAERTADRFVEIDGYRWYRTGDRARYWPDGTLEFLGRADDQVKIRGFRIELGEVEAVLAQHPAVRQATALVIRTGPTPRLCAVVAAGSGLDENELRAKAAERLPAHMLPDTIAVLDEMPLTANGKTDRRALRELLAAQAKEGEHEAARSSLEEVIARVWAGVLGTDRVGRQDDYFQLGGDSILATRITARLREALDTDDVSVHDVLSSLSVAELARTLTARDTDGRLELVAEVYLEIDSLSDEEIDAQLAHADGDAEHADG</sequence>
<evidence type="ECO:0000256" key="3">
    <source>
        <dbReference type="ARBA" id="ARBA00007380"/>
    </source>
</evidence>
<dbReference type="EMBL" id="JBHTRV010000054">
    <property type="protein sequence ID" value="MFE5985502.1"/>
    <property type="molecule type" value="Genomic_DNA"/>
</dbReference>
<dbReference type="PROSITE" id="PS00455">
    <property type="entry name" value="AMP_BINDING"/>
    <property type="match status" value="1"/>
</dbReference>
<comment type="caution">
    <text evidence="10">The sequence shown here is derived from an EMBL/GenBank/DDBJ whole genome shotgun (WGS) entry which is preliminary data.</text>
</comment>
<dbReference type="Proteomes" id="UP001600424">
    <property type="component" value="Unassembled WGS sequence"/>
</dbReference>
<evidence type="ECO:0000313" key="10">
    <source>
        <dbReference type="EMBL" id="MFE5985502.1"/>
    </source>
</evidence>
<dbReference type="InterPro" id="IPR023213">
    <property type="entry name" value="CAT-like_dom_sf"/>
</dbReference>
<dbReference type="InterPro" id="IPR020845">
    <property type="entry name" value="AMP-binding_CS"/>
</dbReference>
<dbReference type="InterPro" id="IPR020806">
    <property type="entry name" value="PKS_PP-bd"/>
</dbReference>
<comment type="similarity">
    <text evidence="3">Belongs to the ATP-dependent AMP-binding enzyme family. MbtB subfamily.</text>
</comment>
<dbReference type="PROSITE" id="PS00012">
    <property type="entry name" value="PHOSPHOPANTETHEINE"/>
    <property type="match status" value="1"/>
</dbReference>
<dbReference type="SUPFAM" id="SSF52777">
    <property type="entry name" value="CoA-dependent acyltransferases"/>
    <property type="match status" value="2"/>
</dbReference>
<keyword evidence="11" id="KW-1185">Reference proteome</keyword>
<evidence type="ECO:0000256" key="5">
    <source>
        <dbReference type="ARBA" id="ARBA00022450"/>
    </source>
</evidence>
<dbReference type="InterPro" id="IPR025110">
    <property type="entry name" value="AMP-bd_C"/>
</dbReference>
<dbReference type="Pfam" id="PF00550">
    <property type="entry name" value="PP-binding"/>
    <property type="match status" value="2"/>
</dbReference>
<dbReference type="NCBIfam" id="TIGR01733">
    <property type="entry name" value="AA-adenyl-dom"/>
    <property type="match status" value="1"/>
</dbReference>
<keyword evidence="6" id="KW-0597">Phosphoprotein</keyword>
<dbReference type="InterPro" id="IPR000873">
    <property type="entry name" value="AMP-dep_synth/lig_dom"/>
</dbReference>
<protein>
    <recommendedName>
        <fullName evidence="4">Phenyloxazoline synthase MbtB</fullName>
    </recommendedName>
    <alternativeName>
        <fullName evidence="8">Mycobactin synthetase protein B</fullName>
    </alternativeName>
</protein>
<name>A0ABW6J6D7_STRWE</name>
<dbReference type="PANTHER" id="PTHR45527:SF10">
    <property type="entry name" value="PYOCHELIN SYNTHASE PCHF"/>
    <property type="match status" value="1"/>
</dbReference>
<dbReference type="Pfam" id="PF13193">
    <property type="entry name" value="AMP-binding_C"/>
    <property type="match status" value="1"/>
</dbReference>
<dbReference type="SUPFAM" id="SSF47336">
    <property type="entry name" value="ACP-like"/>
    <property type="match status" value="2"/>
</dbReference>
<dbReference type="InterPro" id="IPR010071">
    <property type="entry name" value="AA_adenyl_dom"/>
</dbReference>
<organism evidence="10 11">
    <name type="scientific">Streptomyces wedmorensis</name>
    <dbReference type="NCBI Taxonomy" id="43759"/>
    <lineage>
        <taxon>Bacteria</taxon>
        <taxon>Bacillati</taxon>
        <taxon>Actinomycetota</taxon>
        <taxon>Actinomycetes</taxon>
        <taxon>Kitasatosporales</taxon>
        <taxon>Streptomycetaceae</taxon>
        <taxon>Streptomyces</taxon>
    </lineage>
</organism>
<evidence type="ECO:0000313" key="11">
    <source>
        <dbReference type="Proteomes" id="UP001600424"/>
    </source>
</evidence>
<dbReference type="Gene3D" id="3.30.559.30">
    <property type="entry name" value="Nonribosomal peptide synthetase, condensation domain"/>
    <property type="match status" value="1"/>
</dbReference>
<dbReference type="InterPro" id="IPR001242">
    <property type="entry name" value="Condensation_dom"/>
</dbReference>
<dbReference type="CDD" id="cd19535">
    <property type="entry name" value="Cyc_NRPS"/>
    <property type="match status" value="1"/>
</dbReference>
<dbReference type="SUPFAM" id="SSF56801">
    <property type="entry name" value="Acetyl-CoA synthetase-like"/>
    <property type="match status" value="1"/>
</dbReference>
<dbReference type="PROSITE" id="PS50075">
    <property type="entry name" value="CARRIER"/>
    <property type="match status" value="2"/>
</dbReference>
<evidence type="ECO:0000256" key="1">
    <source>
        <dbReference type="ARBA" id="ARBA00001957"/>
    </source>
</evidence>
<evidence type="ECO:0000256" key="2">
    <source>
        <dbReference type="ARBA" id="ARBA00005102"/>
    </source>
</evidence>
<feature type="domain" description="Carrier" evidence="9">
    <location>
        <begin position="1054"/>
        <end position="1130"/>
    </location>
</feature>
<dbReference type="InterPro" id="IPR045851">
    <property type="entry name" value="AMP-bd_C_sf"/>
</dbReference>
<dbReference type="RefSeq" id="WP_386256490.1">
    <property type="nucleotide sequence ID" value="NZ_JBHTRV010000054.1"/>
</dbReference>
<feature type="domain" description="Carrier" evidence="9">
    <location>
        <begin position="1"/>
        <end position="74"/>
    </location>
</feature>
<evidence type="ECO:0000256" key="7">
    <source>
        <dbReference type="ARBA" id="ARBA00022598"/>
    </source>
</evidence>
<dbReference type="Gene3D" id="1.10.1200.10">
    <property type="entry name" value="ACP-like"/>
    <property type="match status" value="2"/>
</dbReference>
<evidence type="ECO:0000256" key="6">
    <source>
        <dbReference type="ARBA" id="ARBA00022553"/>
    </source>
</evidence>
<dbReference type="InterPro" id="IPR042099">
    <property type="entry name" value="ANL_N_sf"/>
</dbReference>
<evidence type="ECO:0000259" key="9">
    <source>
        <dbReference type="PROSITE" id="PS50075"/>
    </source>
</evidence>
<dbReference type="Gene3D" id="3.40.50.12780">
    <property type="entry name" value="N-terminal domain of ligase-like"/>
    <property type="match status" value="1"/>
</dbReference>
<dbReference type="CDD" id="cd12114">
    <property type="entry name" value="A_NRPS_TlmIV_like"/>
    <property type="match status" value="1"/>
</dbReference>
<dbReference type="Pfam" id="PF00501">
    <property type="entry name" value="AMP-binding"/>
    <property type="match status" value="1"/>
</dbReference>
<reference evidence="10 11" key="1">
    <citation type="submission" date="2024-09" db="EMBL/GenBank/DDBJ databases">
        <title>The Natural Products Discovery Center: Release of the First 8490 Sequenced Strains for Exploring Actinobacteria Biosynthetic Diversity.</title>
        <authorList>
            <person name="Kalkreuter E."/>
            <person name="Kautsar S.A."/>
            <person name="Yang D."/>
            <person name="Bader C.D."/>
            <person name="Teijaro C.N."/>
            <person name="Fluegel L."/>
            <person name="Davis C.M."/>
            <person name="Simpson J.R."/>
            <person name="Lauterbach L."/>
            <person name="Steele A.D."/>
            <person name="Gui C."/>
            <person name="Meng S."/>
            <person name="Li G."/>
            <person name="Viehrig K."/>
            <person name="Ye F."/>
            <person name="Su P."/>
            <person name="Kiefer A.F."/>
            <person name="Nichols A."/>
            <person name="Cepeda A.J."/>
            <person name="Yan W."/>
            <person name="Fan B."/>
            <person name="Jiang Y."/>
            <person name="Adhikari A."/>
            <person name="Zheng C.-J."/>
            <person name="Schuster L."/>
            <person name="Cowan T.M."/>
            <person name="Smanski M.J."/>
            <person name="Chevrette M.G."/>
            <person name="De Carvalho L.P.S."/>
            <person name="Shen B."/>
        </authorList>
    </citation>
    <scope>NUCLEOTIDE SEQUENCE [LARGE SCALE GENOMIC DNA]</scope>
    <source>
        <strain evidence="10 11">NPDC056472</strain>
    </source>
</reference>
<dbReference type="InterPro" id="IPR057737">
    <property type="entry name" value="Condensation_MtbB-like"/>
</dbReference>
<evidence type="ECO:0000256" key="4">
    <source>
        <dbReference type="ARBA" id="ARBA00016743"/>
    </source>
</evidence>
<keyword evidence="7" id="KW-0436">Ligase</keyword>
<dbReference type="Pfam" id="PF00668">
    <property type="entry name" value="Condensation"/>
    <property type="match status" value="1"/>
</dbReference>